<sequence length="86" mass="10211">MSINIKNKEAERLLAEIKQKTGRGTTDLLLDLLRKERARLDEDLERRIREGFEADERMRRSWNARPVVDPRPIDEILEWDENGLPI</sequence>
<evidence type="ECO:0000256" key="1">
    <source>
        <dbReference type="SAM" id="Coils"/>
    </source>
</evidence>
<proteinExistence type="predicted"/>
<name>A0A6J4MB63_9HYPH</name>
<dbReference type="EMBL" id="CADCUC010000537">
    <property type="protein sequence ID" value="CAA9355333.1"/>
    <property type="molecule type" value="Genomic_DNA"/>
</dbReference>
<evidence type="ECO:0000313" key="2">
    <source>
        <dbReference type="EMBL" id="CAA9355333.1"/>
    </source>
</evidence>
<dbReference type="InterPro" id="IPR011660">
    <property type="entry name" value="VapB-like"/>
</dbReference>
<organism evidence="2">
    <name type="scientific">uncultured Microvirga sp</name>
    <dbReference type="NCBI Taxonomy" id="412392"/>
    <lineage>
        <taxon>Bacteria</taxon>
        <taxon>Pseudomonadati</taxon>
        <taxon>Pseudomonadota</taxon>
        <taxon>Alphaproteobacteria</taxon>
        <taxon>Hyphomicrobiales</taxon>
        <taxon>Methylobacteriaceae</taxon>
        <taxon>Microvirga</taxon>
        <taxon>environmental samples</taxon>
    </lineage>
</organism>
<feature type="coiled-coil region" evidence="1">
    <location>
        <begin position="3"/>
        <end position="50"/>
    </location>
</feature>
<dbReference type="Pfam" id="PF07704">
    <property type="entry name" value="PSK_trans_fac"/>
    <property type="match status" value="1"/>
</dbReference>
<dbReference type="AlphaFoldDB" id="A0A6J4MB63"/>
<accession>A0A6J4MB63</accession>
<gene>
    <name evidence="2" type="ORF">AVDCRST_MAG90-2631</name>
</gene>
<keyword evidence="1" id="KW-0175">Coiled coil</keyword>
<protein>
    <submittedName>
        <fullName evidence="2">Uncharacterized protein</fullName>
    </submittedName>
</protein>
<reference evidence="2" key="1">
    <citation type="submission" date="2020-02" db="EMBL/GenBank/DDBJ databases">
        <authorList>
            <person name="Meier V. D."/>
        </authorList>
    </citation>
    <scope>NUCLEOTIDE SEQUENCE</scope>
    <source>
        <strain evidence="2">AVDCRST_MAG90</strain>
    </source>
</reference>